<accession>A0A2J6TUI0</accession>
<organism evidence="1 2">
    <name type="scientific">Hyaloscypha bicolor E</name>
    <dbReference type="NCBI Taxonomy" id="1095630"/>
    <lineage>
        <taxon>Eukaryota</taxon>
        <taxon>Fungi</taxon>
        <taxon>Dikarya</taxon>
        <taxon>Ascomycota</taxon>
        <taxon>Pezizomycotina</taxon>
        <taxon>Leotiomycetes</taxon>
        <taxon>Helotiales</taxon>
        <taxon>Hyaloscyphaceae</taxon>
        <taxon>Hyaloscypha</taxon>
        <taxon>Hyaloscypha bicolor</taxon>
    </lineage>
</organism>
<dbReference type="EMBL" id="KZ613743">
    <property type="protein sequence ID" value="PMD66694.1"/>
    <property type="molecule type" value="Genomic_DNA"/>
</dbReference>
<dbReference type="AlphaFoldDB" id="A0A2J6TUI0"/>
<protein>
    <submittedName>
        <fullName evidence="1">Uncharacterized protein</fullName>
    </submittedName>
</protein>
<keyword evidence="2" id="KW-1185">Reference proteome</keyword>
<dbReference type="Proteomes" id="UP000235371">
    <property type="component" value="Unassembled WGS sequence"/>
</dbReference>
<gene>
    <name evidence="1" type="ORF">K444DRAFT_624181</name>
</gene>
<proteinExistence type="predicted"/>
<sequence length="183" mass="20011">MAVSVEPPTAIVPEVRSKQPGVSQQIKYSISPKHTWSIPVSLSSWSFQLIRINETVLTHALCWIIKHLSAELGCKIGSTAGTIDITTKAPDALEGRKGLLEAAKDFVLSLEGPEDVIERVYYQHIETSAIKIAVELGIFQLLVDEAGRHSAEDGFCNRLKYALPRSMGSSERGGHDRICVDNG</sequence>
<name>A0A2J6TUI0_9HELO</name>
<dbReference type="InParanoid" id="A0A2J6TUI0"/>
<evidence type="ECO:0000313" key="1">
    <source>
        <dbReference type="EMBL" id="PMD66694.1"/>
    </source>
</evidence>
<dbReference type="GeneID" id="36590440"/>
<reference evidence="1 2" key="1">
    <citation type="submission" date="2016-04" db="EMBL/GenBank/DDBJ databases">
        <title>A degradative enzymes factory behind the ericoid mycorrhizal symbiosis.</title>
        <authorList>
            <consortium name="DOE Joint Genome Institute"/>
            <person name="Martino E."/>
            <person name="Morin E."/>
            <person name="Grelet G."/>
            <person name="Kuo A."/>
            <person name="Kohler A."/>
            <person name="Daghino S."/>
            <person name="Barry K."/>
            <person name="Choi C."/>
            <person name="Cichocki N."/>
            <person name="Clum A."/>
            <person name="Copeland A."/>
            <person name="Hainaut M."/>
            <person name="Haridas S."/>
            <person name="Labutti K."/>
            <person name="Lindquist E."/>
            <person name="Lipzen A."/>
            <person name="Khouja H.-R."/>
            <person name="Murat C."/>
            <person name="Ohm R."/>
            <person name="Olson A."/>
            <person name="Spatafora J."/>
            <person name="Veneault-Fourrey C."/>
            <person name="Henrissat B."/>
            <person name="Grigoriev I."/>
            <person name="Martin F."/>
            <person name="Perotto S."/>
        </authorList>
    </citation>
    <scope>NUCLEOTIDE SEQUENCE [LARGE SCALE GENOMIC DNA]</scope>
    <source>
        <strain evidence="1 2">E</strain>
    </source>
</reference>
<evidence type="ECO:0000313" key="2">
    <source>
        <dbReference type="Proteomes" id="UP000235371"/>
    </source>
</evidence>
<dbReference type="RefSeq" id="XP_024743598.1">
    <property type="nucleotide sequence ID" value="XM_024882363.1"/>
</dbReference>